<dbReference type="InterPro" id="IPR008979">
    <property type="entry name" value="Galactose-bd-like_sf"/>
</dbReference>
<sequence length="356" mass="38672">MNNFLYRVAVVWAGLASFGVRADQVVINEVMYNPRGDAPEWIELSNITATPFDIAGWKLRGDVELDFPSFDGNRADDAFLGHWQKIILTNIDPGSFRQLYGIHSSVKVFGPWTGSLPNEGGRITVRDKNGVPVCTLGYSDRGKWPVAADGTGHTLVLQNSDLEVDDGRNWSFSKRSGGTPGGDPILGVETPVASPEVNLSSGIVLLDYGDRWKYNNENRNLGTAWRRTTYSDASWKSGPGLLGLENSALPDPGIKTEINKGSQLCYYFRKQFTYNGDPSEVTLTIDQIVDDGAVYYLNGTEVGRSRMPGGAVRFTTSSSATVTNAAEEKGVVTIGPGKLKNGSNVLAVEVHQTNTT</sequence>
<feature type="non-terminal residue" evidence="2">
    <location>
        <position position="356"/>
    </location>
</feature>
<protein>
    <recommendedName>
        <fullName evidence="1">LTD domain-containing protein</fullName>
    </recommendedName>
</protein>
<dbReference type="Pfam" id="PF00932">
    <property type="entry name" value="LTD"/>
    <property type="match status" value="1"/>
</dbReference>
<dbReference type="InterPro" id="IPR001322">
    <property type="entry name" value="Lamin_tail_dom"/>
</dbReference>
<organism evidence="2">
    <name type="scientific">marine metagenome</name>
    <dbReference type="NCBI Taxonomy" id="408172"/>
    <lineage>
        <taxon>unclassified sequences</taxon>
        <taxon>metagenomes</taxon>
        <taxon>ecological metagenomes</taxon>
    </lineage>
</organism>
<name>A0A382IMA0_9ZZZZ</name>
<reference evidence="2" key="1">
    <citation type="submission" date="2018-05" db="EMBL/GenBank/DDBJ databases">
        <authorList>
            <person name="Lanie J.A."/>
            <person name="Ng W.-L."/>
            <person name="Kazmierczak K.M."/>
            <person name="Andrzejewski T.M."/>
            <person name="Davidsen T.M."/>
            <person name="Wayne K.J."/>
            <person name="Tettelin H."/>
            <person name="Glass J.I."/>
            <person name="Rusch D."/>
            <person name="Podicherti R."/>
            <person name="Tsui H.-C.T."/>
            <person name="Winkler M.E."/>
        </authorList>
    </citation>
    <scope>NUCLEOTIDE SEQUENCE</scope>
</reference>
<dbReference type="AlphaFoldDB" id="A0A382IMA0"/>
<accession>A0A382IMA0</accession>
<feature type="domain" description="LTD" evidence="1">
    <location>
        <begin position="9"/>
        <end position="140"/>
    </location>
</feature>
<dbReference type="PROSITE" id="PS51841">
    <property type="entry name" value="LTD"/>
    <property type="match status" value="1"/>
</dbReference>
<dbReference type="SUPFAM" id="SSF49785">
    <property type="entry name" value="Galactose-binding domain-like"/>
    <property type="match status" value="1"/>
</dbReference>
<evidence type="ECO:0000313" key="2">
    <source>
        <dbReference type="EMBL" id="SVC00382.1"/>
    </source>
</evidence>
<dbReference type="Gene3D" id="2.60.120.260">
    <property type="entry name" value="Galactose-binding domain-like"/>
    <property type="match status" value="1"/>
</dbReference>
<evidence type="ECO:0000259" key="1">
    <source>
        <dbReference type="PROSITE" id="PS51841"/>
    </source>
</evidence>
<dbReference type="EMBL" id="UINC01068076">
    <property type="protein sequence ID" value="SVC00382.1"/>
    <property type="molecule type" value="Genomic_DNA"/>
</dbReference>
<proteinExistence type="predicted"/>
<gene>
    <name evidence="2" type="ORF">METZ01_LOCUS253236</name>
</gene>